<sequence>MGVTMGTPCNVTRGYPLKLDQVKRLIPTHRLVVQPSHAMVTVSAGGSPGDDVEKLKRKLRKRVTQAVDAVCGEWARAQQPTPLQQSDVSMDRSYGNCKKLVAYISDNMATSPGFVEQMDRVILACFSGASKRVLSTVATQEVWFRPSEEEEAGGEEAPATGRSSCRGPRGHEKPMVRAAASDEVVIKQERAEETSATASGRTAADGAGIERREVAGSMLAKRPRSRTSKKKLSTKKPLQALVVAEPKREPKRRTEVCFAEESEEADTETDDERGERKKTKKQMTPQKKGTPVSPAVPVEDEQGLLTFKEAIGELCYQERRTPGQTEFFKERLRKSIQLVDAFLCRPPPGKVCTRTCCKIRGSMCKSTAPCQDKTCRVWHDVEAHTDRCKNPQCEFKLRILVRETMHKLHNKQLEIKNASQRLRKKNTALDDLNATELSEPGTFADAIATLESEIEAIEQELVDEEAEMAEINGTLEKYWVTLGEIGIESRHDEIDKFPEFVTHYASKKKRR</sequence>
<name>A0A8T1V805_9STRA</name>
<evidence type="ECO:0000313" key="3">
    <source>
        <dbReference type="EMBL" id="KAG7377151.1"/>
    </source>
</evidence>
<keyword evidence="1" id="KW-0175">Coiled coil</keyword>
<evidence type="ECO:0000256" key="2">
    <source>
        <dbReference type="SAM" id="MobiDB-lite"/>
    </source>
</evidence>
<evidence type="ECO:0000256" key="1">
    <source>
        <dbReference type="SAM" id="Coils"/>
    </source>
</evidence>
<reference evidence="3" key="1">
    <citation type="submission" date="2021-02" db="EMBL/GenBank/DDBJ databases">
        <authorList>
            <person name="Palmer J.M."/>
        </authorList>
    </citation>
    <scope>NUCLEOTIDE SEQUENCE</scope>
    <source>
        <strain evidence="3">SCRP734</strain>
    </source>
</reference>
<organism evidence="3 4">
    <name type="scientific">Phytophthora pseudosyringae</name>
    <dbReference type="NCBI Taxonomy" id="221518"/>
    <lineage>
        <taxon>Eukaryota</taxon>
        <taxon>Sar</taxon>
        <taxon>Stramenopiles</taxon>
        <taxon>Oomycota</taxon>
        <taxon>Peronosporomycetes</taxon>
        <taxon>Peronosporales</taxon>
        <taxon>Peronosporaceae</taxon>
        <taxon>Phytophthora</taxon>
    </lineage>
</organism>
<feature type="compositionally biased region" description="Basic residues" evidence="2">
    <location>
        <begin position="221"/>
        <end position="234"/>
    </location>
</feature>
<dbReference type="Proteomes" id="UP000694044">
    <property type="component" value="Unassembled WGS sequence"/>
</dbReference>
<feature type="compositionally biased region" description="Basic and acidic residues" evidence="2">
    <location>
        <begin position="184"/>
        <end position="193"/>
    </location>
</feature>
<gene>
    <name evidence="3" type="ORF">PHYPSEUDO_012073</name>
</gene>
<protein>
    <submittedName>
        <fullName evidence="3">Uncharacterized protein</fullName>
    </submittedName>
</protein>
<accession>A0A8T1V805</accession>
<feature type="compositionally biased region" description="Acidic residues" evidence="2">
    <location>
        <begin position="258"/>
        <end position="272"/>
    </location>
</feature>
<comment type="caution">
    <text evidence="3">The sequence shown here is derived from an EMBL/GenBank/DDBJ whole genome shotgun (WGS) entry which is preliminary data.</text>
</comment>
<feature type="coiled-coil region" evidence="1">
    <location>
        <begin position="401"/>
        <end position="474"/>
    </location>
</feature>
<feature type="region of interest" description="Disordered" evidence="2">
    <location>
        <begin position="145"/>
        <end position="296"/>
    </location>
</feature>
<keyword evidence="4" id="KW-1185">Reference proteome</keyword>
<evidence type="ECO:0000313" key="4">
    <source>
        <dbReference type="Proteomes" id="UP000694044"/>
    </source>
</evidence>
<dbReference type="EMBL" id="JAGDFM010000568">
    <property type="protein sequence ID" value="KAG7377151.1"/>
    <property type="molecule type" value="Genomic_DNA"/>
</dbReference>
<dbReference type="AlphaFoldDB" id="A0A8T1V805"/>
<dbReference type="OrthoDB" id="110220at2759"/>
<feature type="compositionally biased region" description="Basic and acidic residues" evidence="2">
    <location>
        <begin position="245"/>
        <end position="255"/>
    </location>
</feature>
<proteinExistence type="predicted"/>
<feature type="compositionally biased region" description="Low complexity" evidence="2">
    <location>
        <begin position="282"/>
        <end position="291"/>
    </location>
</feature>